<evidence type="ECO:0000313" key="2">
    <source>
        <dbReference type="EMBL" id="XCG97315.1"/>
    </source>
</evidence>
<evidence type="ECO:0000256" key="1">
    <source>
        <dbReference type="SAM" id="MobiDB-lite"/>
    </source>
</evidence>
<feature type="region of interest" description="Disordered" evidence="1">
    <location>
        <begin position="1"/>
        <end position="24"/>
    </location>
</feature>
<evidence type="ECO:0008006" key="3">
    <source>
        <dbReference type="Google" id="ProtNLM"/>
    </source>
</evidence>
<proteinExistence type="predicted"/>
<protein>
    <recommendedName>
        <fullName evidence="3">C2H2-type domain-containing protein</fullName>
    </recommendedName>
</protein>
<dbReference type="EMBL" id="PP946909">
    <property type="protein sequence ID" value="XCG97315.1"/>
    <property type="molecule type" value="Genomic_DNA"/>
</dbReference>
<organism evidence="2">
    <name type="scientific">Microbacterium phage Judebell</name>
    <dbReference type="NCBI Taxonomy" id="3230835"/>
    <lineage>
        <taxon>Viruses</taxon>
        <taxon>Duplodnaviria</taxon>
        <taxon>Heunggongvirae</taxon>
        <taxon>Uroviricota</taxon>
        <taxon>Caudoviricetes</taxon>
        <taxon>Squashvirus</taxon>
    </lineage>
</organism>
<accession>A0AAU8EIK4</accession>
<reference evidence="2" key="1">
    <citation type="submission" date="2024-06" db="EMBL/GenBank/DDBJ databases">
        <authorList>
            <person name="Logan R."/>
            <person name="Biratu M.A."/>
            <person name="Chestnut P.R."/>
            <person name="Colombo E.M."/>
            <person name="Cuello R.A."/>
            <person name="Duno H.C."/>
            <person name="Karki J."/>
            <person name="Magloire W.D."/>
            <person name="Pozar I.R."/>
            <person name="Rearick M.C."/>
            <person name="Reed J.M."/>
            <person name="Waterman M.J.F."/>
        </authorList>
    </citation>
    <scope>NUCLEOTIDE SEQUENCE</scope>
</reference>
<sequence length="48" mass="5233">MDYDDDPDAGAPGSAHGPDIRAPHPSTICCGWDFLTILDVHHHRITAH</sequence>
<name>A0AAU8EIK4_9CAUD</name>